<dbReference type="Proteomes" id="UP000663870">
    <property type="component" value="Unassembled WGS sequence"/>
</dbReference>
<keyword evidence="3" id="KW-1185">Reference proteome</keyword>
<evidence type="ECO:0000313" key="3">
    <source>
        <dbReference type="Proteomes" id="UP000663870"/>
    </source>
</evidence>
<reference evidence="2" key="1">
    <citation type="submission" date="2021-02" db="EMBL/GenBank/DDBJ databases">
        <authorList>
            <person name="Nowell W R."/>
        </authorList>
    </citation>
    <scope>NUCLEOTIDE SEQUENCE</scope>
</reference>
<dbReference type="Pfam" id="PF00179">
    <property type="entry name" value="UQ_con"/>
    <property type="match status" value="1"/>
</dbReference>
<accession>A0A815JHE4</accession>
<dbReference type="SMART" id="SM00212">
    <property type="entry name" value="UBCc"/>
    <property type="match status" value="1"/>
</dbReference>
<dbReference type="SUPFAM" id="SSF54495">
    <property type="entry name" value="UBC-like"/>
    <property type="match status" value="1"/>
</dbReference>
<dbReference type="InterPro" id="IPR000608">
    <property type="entry name" value="UBC"/>
</dbReference>
<proteinExistence type="predicted"/>
<dbReference type="EMBL" id="CAJNOL010001535">
    <property type="protein sequence ID" value="CAF1377949.1"/>
    <property type="molecule type" value="Genomic_DNA"/>
</dbReference>
<sequence>MFGKISLSSSTATTDVLQPVKLPKDSSSASLMDFAFIKLKCGCGLYHRELKKNPALLCHAESDDPVMNITHWTGYIDGPEETPFVGGRFYLNIDFPAAFPFKPSHIRFIRPIYHPNISTKCEIYLDILYSQWSPVLSIRALLISLCSLLIDPNVEYGLNRNALKLYQVDKQKYEEIARE</sequence>
<dbReference type="PROSITE" id="PS50127">
    <property type="entry name" value="UBC_2"/>
    <property type="match status" value="1"/>
</dbReference>
<comment type="caution">
    <text evidence="2">The sequence shown here is derived from an EMBL/GenBank/DDBJ whole genome shotgun (WGS) entry which is preliminary data.</text>
</comment>
<evidence type="ECO:0000313" key="2">
    <source>
        <dbReference type="EMBL" id="CAF1377949.1"/>
    </source>
</evidence>
<feature type="domain" description="UBC core" evidence="1">
    <location>
        <begin position="38"/>
        <end position="179"/>
    </location>
</feature>
<evidence type="ECO:0000259" key="1">
    <source>
        <dbReference type="PROSITE" id="PS50127"/>
    </source>
</evidence>
<protein>
    <recommendedName>
        <fullName evidence="1">UBC core domain-containing protein</fullName>
    </recommendedName>
</protein>
<organism evidence="2 3">
    <name type="scientific">Rotaria sordida</name>
    <dbReference type="NCBI Taxonomy" id="392033"/>
    <lineage>
        <taxon>Eukaryota</taxon>
        <taxon>Metazoa</taxon>
        <taxon>Spiralia</taxon>
        <taxon>Gnathifera</taxon>
        <taxon>Rotifera</taxon>
        <taxon>Eurotatoria</taxon>
        <taxon>Bdelloidea</taxon>
        <taxon>Philodinida</taxon>
        <taxon>Philodinidae</taxon>
        <taxon>Rotaria</taxon>
    </lineage>
</organism>
<dbReference type="PANTHER" id="PTHR24068">
    <property type="entry name" value="UBIQUITIN-CONJUGATING ENZYME E2"/>
    <property type="match status" value="1"/>
</dbReference>
<gene>
    <name evidence="2" type="ORF">JXQ802_LOCUS33510</name>
</gene>
<name>A0A815JHE4_9BILA</name>
<dbReference type="InterPro" id="IPR016135">
    <property type="entry name" value="UBQ-conjugating_enzyme/RWD"/>
</dbReference>
<dbReference type="AlphaFoldDB" id="A0A815JHE4"/>
<dbReference type="Gene3D" id="3.10.110.10">
    <property type="entry name" value="Ubiquitin Conjugating Enzyme"/>
    <property type="match status" value="1"/>
</dbReference>